<accession>A0ABW4EG20</accession>
<dbReference type="Gene3D" id="3.40.710.10">
    <property type="entry name" value="DD-peptidase/beta-lactamase superfamily"/>
    <property type="match status" value="1"/>
</dbReference>
<evidence type="ECO:0000313" key="3">
    <source>
        <dbReference type="EMBL" id="MFD1509174.1"/>
    </source>
</evidence>
<dbReference type="Pfam" id="PF00144">
    <property type="entry name" value="Beta-lactamase"/>
    <property type="match status" value="1"/>
</dbReference>
<gene>
    <name evidence="3" type="ORF">ACFTOW_07140</name>
</gene>
<dbReference type="GO" id="GO:0016787">
    <property type="term" value="F:hydrolase activity"/>
    <property type="evidence" value="ECO:0007669"/>
    <property type="project" value="UniProtKB-KW"/>
</dbReference>
<dbReference type="InterPro" id="IPR050491">
    <property type="entry name" value="AmpC-like"/>
</dbReference>
<comment type="caution">
    <text evidence="3">The sequence shown here is derived from an EMBL/GenBank/DDBJ whole genome shotgun (WGS) entry which is preliminary data.</text>
</comment>
<feature type="domain" description="Beta-lactamase-related" evidence="2">
    <location>
        <begin position="34"/>
        <end position="283"/>
    </location>
</feature>
<evidence type="ECO:0000313" key="4">
    <source>
        <dbReference type="Proteomes" id="UP001597186"/>
    </source>
</evidence>
<evidence type="ECO:0000256" key="1">
    <source>
        <dbReference type="SAM" id="SignalP"/>
    </source>
</evidence>
<feature type="signal peptide" evidence="1">
    <location>
        <begin position="1"/>
        <end position="21"/>
    </location>
</feature>
<protein>
    <submittedName>
        <fullName evidence="3">Serine hydrolase domain-containing protein</fullName>
        <ecNumber evidence="3">3.-.-.-</ecNumber>
    </submittedName>
</protein>
<dbReference type="InterPro" id="IPR012338">
    <property type="entry name" value="Beta-lactam/transpept-like"/>
</dbReference>
<evidence type="ECO:0000259" key="2">
    <source>
        <dbReference type="Pfam" id="PF00144"/>
    </source>
</evidence>
<keyword evidence="3" id="KW-0378">Hydrolase</keyword>
<feature type="chain" id="PRO_5046008133" evidence="1">
    <location>
        <begin position="22"/>
        <end position="314"/>
    </location>
</feature>
<keyword evidence="4" id="KW-1185">Reference proteome</keyword>
<dbReference type="InterPro" id="IPR001466">
    <property type="entry name" value="Beta-lactam-related"/>
</dbReference>
<dbReference type="SUPFAM" id="SSF56601">
    <property type="entry name" value="beta-lactamase/transpeptidase-like"/>
    <property type="match status" value="1"/>
</dbReference>
<dbReference type="Proteomes" id="UP001597186">
    <property type="component" value="Unassembled WGS sequence"/>
</dbReference>
<dbReference type="EMBL" id="JBHUDD010000046">
    <property type="protein sequence ID" value="MFD1509174.1"/>
    <property type="molecule type" value="Genomic_DNA"/>
</dbReference>
<dbReference type="RefSeq" id="WP_379914373.1">
    <property type="nucleotide sequence ID" value="NZ_JBHUDD010000046.1"/>
</dbReference>
<dbReference type="PANTHER" id="PTHR46825:SF9">
    <property type="entry name" value="BETA-LACTAMASE-RELATED DOMAIN-CONTAINING PROTEIN"/>
    <property type="match status" value="1"/>
</dbReference>
<organism evidence="3 4">
    <name type="scientific">Lacimonas salitolerans</name>
    <dbReference type="NCBI Taxonomy" id="1323750"/>
    <lineage>
        <taxon>Bacteria</taxon>
        <taxon>Pseudomonadati</taxon>
        <taxon>Pseudomonadota</taxon>
        <taxon>Alphaproteobacteria</taxon>
        <taxon>Rhodobacterales</taxon>
        <taxon>Paracoccaceae</taxon>
        <taxon>Lacimonas</taxon>
    </lineage>
</organism>
<reference evidence="4" key="1">
    <citation type="journal article" date="2019" name="Int. J. Syst. Evol. Microbiol.">
        <title>The Global Catalogue of Microorganisms (GCM) 10K type strain sequencing project: providing services to taxonomists for standard genome sequencing and annotation.</title>
        <authorList>
            <consortium name="The Broad Institute Genomics Platform"/>
            <consortium name="The Broad Institute Genome Sequencing Center for Infectious Disease"/>
            <person name="Wu L."/>
            <person name="Ma J."/>
        </authorList>
    </citation>
    <scope>NUCLEOTIDE SEQUENCE [LARGE SCALE GENOMIC DNA]</scope>
    <source>
        <strain evidence="4">CGMCC 1.12477</strain>
    </source>
</reference>
<proteinExistence type="predicted"/>
<keyword evidence="1" id="KW-0732">Signal</keyword>
<dbReference type="PANTHER" id="PTHR46825">
    <property type="entry name" value="D-ALANYL-D-ALANINE-CARBOXYPEPTIDASE/ENDOPEPTIDASE AMPH"/>
    <property type="match status" value="1"/>
</dbReference>
<dbReference type="EC" id="3.-.-.-" evidence="3"/>
<sequence length="314" mass="33163">MVRPVLTALLVLLALPGQSRAADPVAAFAHWATGQGADGGAIAVLREGAPMASQDATTARDLASNSKAITALCVLTLVDEGRLDWDMTIAQALDRDAPDATLAQLVTHSAGIAPDGTQLRMRLWLNEETPRHGHVTDIVLDRRKQRGTVGTFQYNNENYALLGAIIAHSTGQPYEAACTARVLEPAGVSGALSPRFAAFGGWGGWRMSMEDHARLLWHWFGPQGRVGADPLALPVAARADGSWYGLGMGYRDTDAGMQMSHAGALSFLLGPKTGAYAVVFPDGVTVATAYDEPVASVSAFRALDQALSEALSSR</sequence>
<name>A0ABW4EG20_9RHOB</name>